<evidence type="ECO:0000313" key="2">
    <source>
        <dbReference type="Proteomes" id="UP001292094"/>
    </source>
</evidence>
<comment type="caution">
    <text evidence="1">The sequence shown here is derived from an EMBL/GenBank/DDBJ whole genome shotgun (WGS) entry which is preliminary data.</text>
</comment>
<dbReference type="AlphaFoldDB" id="A0AAE1P7X8"/>
<evidence type="ECO:0000313" key="1">
    <source>
        <dbReference type="EMBL" id="KAK4302470.1"/>
    </source>
</evidence>
<dbReference type="EMBL" id="JAWZYT010002723">
    <property type="protein sequence ID" value="KAK4302470.1"/>
    <property type="molecule type" value="Genomic_DNA"/>
</dbReference>
<dbReference type="Proteomes" id="UP001292094">
    <property type="component" value="Unassembled WGS sequence"/>
</dbReference>
<gene>
    <name evidence="1" type="ORF">Pmani_025432</name>
</gene>
<accession>A0AAE1P7X8</accession>
<sequence>MAILEMLSGVIYRFFSRIHPSMSSSFMLARNQKLINEKQITANNLQVFIDSVVKEDDFLSSFVDRHLFTGGEGRTLSNGLDV</sequence>
<name>A0AAE1P7X8_9EUCA</name>
<protein>
    <submittedName>
        <fullName evidence="1">Uncharacterized protein</fullName>
    </submittedName>
</protein>
<organism evidence="1 2">
    <name type="scientific">Petrolisthes manimaculis</name>
    <dbReference type="NCBI Taxonomy" id="1843537"/>
    <lineage>
        <taxon>Eukaryota</taxon>
        <taxon>Metazoa</taxon>
        <taxon>Ecdysozoa</taxon>
        <taxon>Arthropoda</taxon>
        <taxon>Crustacea</taxon>
        <taxon>Multicrustacea</taxon>
        <taxon>Malacostraca</taxon>
        <taxon>Eumalacostraca</taxon>
        <taxon>Eucarida</taxon>
        <taxon>Decapoda</taxon>
        <taxon>Pleocyemata</taxon>
        <taxon>Anomura</taxon>
        <taxon>Galatheoidea</taxon>
        <taxon>Porcellanidae</taxon>
        <taxon>Petrolisthes</taxon>
    </lineage>
</organism>
<reference evidence="1" key="1">
    <citation type="submission" date="2023-11" db="EMBL/GenBank/DDBJ databases">
        <title>Genome assemblies of two species of porcelain crab, Petrolisthes cinctipes and Petrolisthes manimaculis (Anomura: Porcellanidae).</title>
        <authorList>
            <person name="Angst P."/>
        </authorList>
    </citation>
    <scope>NUCLEOTIDE SEQUENCE</scope>
    <source>
        <strain evidence="1">PB745_02</strain>
        <tissue evidence="1">Gill</tissue>
    </source>
</reference>
<keyword evidence="2" id="KW-1185">Reference proteome</keyword>
<proteinExistence type="predicted"/>